<dbReference type="InterPro" id="IPR005061">
    <property type="entry name" value="Ist1"/>
</dbReference>
<evidence type="ECO:0000256" key="1">
    <source>
        <dbReference type="ARBA" id="ARBA00005536"/>
    </source>
</evidence>
<comment type="similarity">
    <text evidence="1">Belongs to the IST1 family.</text>
</comment>
<evidence type="ECO:0008006" key="5">
    <source>
        <dbReference type="Google" id="ProtNLM"/>
    </source>
</evidence>
<feature type="compositionally biased region" description="Polar residues" evidence="2">
    <location>
        <begin position="310"/>
        <end position="320"/>
    </location>
</feature>
<name>A0ABP0XZQ8_9ROSI</name>
<protein>
    <recommendedName>
        <fullName evidence="5">Regulator of Vps4 activity in the MVB pathway protein</fullName>
    </recommendedName>
</protein>
<dbReference type="Proteomes" id="UP001642487">
    <property type="component" value="Chromosome 11"/>
</dbReference>
<accession>A0ABP0XZQ8</accession>
<proteinExistence type="inferred from homology"/>
<evidence type="ECO:0000313" key="4">
    <source>
        <dbReference type="Proteomes" id="UP001642487"/>
    </source>
</evidence>
<evidence type="ECO:0000256" key="2">
    <source>
        <dbReference type="SAM" id="MobiDB-lite"/>
    </source>
</evidence>
<dbReference type="Pfam" id="PF03398">
    <property type="entry name" value="Ist1"/>
    <property type="match status" value="1"/>
</dbReference>
<feature type="compositionally biased region" description="Low complexity" evidence="2">
    <location>
        <begin position="263"/>
        <end position="276"/>
    </location>
</feature>
<dbReference type="PANTHER" id="PTHR12161">
    <property type="entry name" value="IST1 FAMILY MEMBER"/>
    <property type="match status" value="1"/>
</dbReference>
<evidence type="ECO:0000313" key="3">
    <source>
        <dbReference type="EMBL" id="CAK9313644.1"/>
    </source>
</evidence>
<dbReference type="InterPro" id="IPR042277">
    <property type="entry name" value="IST1-like"/>
</dbReference>
<reference evidence="3 4" key="1">
    <citation type="submission" date="2024-03" db="EMBL/GenBank/DDBJ databases">
        <authorList>
            <person name="Gkanogiannis A."/>
            <person name="Becerra Lopez-Lavalle L."/>
        </authorList>
    </citation>
    <scope>NUCLEOTIDE SEQUENCE [LARGE SCALE GENOMIC DNA]</scope>
</reference>
<dbReference type="Gene3D" id="1.20.1260.60">
    <property type="entry name" value="Vacuolar protein sorting-associated protein Ist1"/>
    <property type="match status" value="1"/>
</dbReference>
<gene>
    <name evidence="3" type="ORF">CITCOLO1_LOCUS5372</name>
</gene>
<keyword evidence="4" id="KW-1185">Reference proteome</keyword>
<feature type="compositionally biased region" description="Basic and acidic residues" evidence="2">
    <location>
        <begin position="278"/>
        <end position="303"/>
    </location>
</feature>
<dbReference type="EMBL" id="OZ021745">
    <property type="protein sequence ID" value="CAK9313644.1"/>
    <property type="molecule type" value="Genomic_DNA"/>
</dbReference>
<sequence>MGRKLDAFLGRNFRASKFRPLLSLAVTRLSILTTQRRVRCSQAHSDVLQLLQLPHHHRALLRVEKVIVDQNALDAYVLIEGYLNLLLERTTLLEQQSECPEELKEAVAGLIFAASRCGDFPELHEIKSVLTNRFGKEFTARAVELRNNCGVNHLLMQKLSTRQPSLESRMEVLKAIASENGIVLQIDQPYPSNEETLARNTRQNQAEAHSEVKENFQFFTEVPSGSQQKYKDVADAAQAAFESAAQAAAAARAAMELSRSHDGPSSPNSPGSGTTPHNKQEVEEPKVESKPKPKIEYRIRREGEGEEEVNNSVPGASSPSGEFCYGEKEKSDMETKLEKTELSEKASFRLNLEKQPISVRTRRVRGY</sequence>
<feature type="region of interest" description="Disordered" evidence="2">
    <location>
        <begin position="252"/>
        <end position="332"/>
    </location>
</feature>
<dbReference type="PANTHER" id="PTHR12161:SF16">
    <property type="entry name" value="REGULATOR OF VPS4 ACTIVITY IN THE MVB PATHWAY PROTEIN"/>
    <property type="match status" value="1"/>
</dbReference>
<organism evidence="3 4">
    <name type="scientific">Citrullus colocynthis</name>
    <name type="common">colocynth</name>
    <dbReference type="NCBI Taxonomy" id="252529"/>
    <lineage>
        <taxon>Eukaryota</taxon>
        <taxon>Viridiplantae</taxon>
        <taxon>Streptophyta</taxon>
        <taxon>Embryophyta</taxon>
        <taxon>Tracheophyta</taxon>
        <taxon>Spermatophyta</taxon>
        <taxon>Magnoliopsida</taxon>
        <taxon>eudicotyledons</taxon>
        <taxon>Gunneridae</taxon>
        <taxon>Pentapetalae</taxon>
        <taxon>rosids</taxon>
        <taxon>fabids</taxon>
        <taxon>Cucurbitales</taxon>
        <taxon>Cucurbitaceae</taxon>
        <taxon>Benincaseae</taxon>
        <taxon>Citrullus</taxon>
    </lineage>
</organism>